<dbReference type="EMBL" id="UINC01112482">
    <property type="protein sequence ID" value="SVC81463.1"/>
    <property type="molecule type" value="Genomic_DNA"/>
</dbReference>
<organism evidence="3">
    <name type="scientific">marine metagenome</name>
    <dbReference type="NCBI Taxonomy" id="408172"/>
    <lineage>
        <taxon>unclassified sequences</taxon>
        <taxon>metagenomes</taxon>
        <taxon>ecological metagenomes</taxon>
    </lineage>
</organism>
<sequence length="296" mass="30962">MRASLRVNGTGPLILMVLLVAGSSPDSPVADAAMRGDAEAVRSLLKDGAHVNAAQGDGMTALHWAGELGDVGLAKMLIDAGANIESTTRNGAHTPLHVASEVGNESVVTVLLEAGANARSSSKGGSTSLHFAAMAGSGETIKALLDHGADVDAREFVWGQTPLMYAAARNRVEAVRALLGRGADPTITTKVMEFARLAEQETAAGLVRDSVLSAFRTRSPDPTLWQPNPSQVQAALRAARTHEAVEPVEASDIERIDWDEAQTNGRSPTRAEQAGYQGGLTALLHAVREGHVEAAR</sequence>
<accession>A0A382Q7B3</accession>
<dbReference type="PROSITE" id="PS50297">
    <property type="entry name" value="ANK_REP_REGION"/>
    <property type="match status" value="4"/>
</dbReference>
<dbReference type="PANTHER" id="PTHR24173:SF74">
    <property type="entry name" value="ANKYRIN REPEAT DOMAIN-CONTAINING PROTEIN 16"/>
    <property type="match status" value="1"/>
</dbReference>
<dbReference type="AlphaFoldDB" id="A0A382Q7B3"/>
<feature type="non-terminal residue" evidence="3">
    <location>
        <position position="296"/>
    </location>
</feature>
<keyword evidence="2" id="KW-0040">ANK repeat</keyword>
<evidence type="ECO:0000313" key="3">
    <source>
        <dbReference type="EMBL" id="SVC81463.1"/>
    </source>
</evidence>
<evidence type="ECO:0000256" key="1">
    <source>
        <dbReference type="ARBA" id="ARBA00022737"/>
    </source>
</evidence>
<dbReference type="InterPro" id="IPR036770">
    <property type="entry name" value="Ankyrin_rpt-contain_sf"/>
</dbReference>
<dbReference type="Pfam" id="PF12796">
    <property type="entry name" value="Ank_2"/>
    <property type="match status" value="2"/>
</dbReference>
<reference evidence="3" key="1">
    <citation type="submission" date="2018-05" db="EMBL/GenBank/DDBJ databases">
        <authorList>
            <person name="Lanie J.A."/>
            <person name="Ng W.-L."/>
            <person name="Kazmierczak K.M."/>
            <person name="Andrzejewski T.M."/>
            <person name="Davidsen T.M."/>
            <person name="Wayne K.J."/>
            <person name="Tettelin H."/>
            <person name="Glass J.I."/>
            <person name="Rusch D."/>
            <person name="Podicherti R."/>
            <person name="Tsui H.-C.T."/>
            <person name="Winkler M.E."/>
        </authorList>
    </citation>
    <scope>NUCLEOTIDE SEQUENCE</scope>
</reference>
<protein>
    <submittedName>
        <fullName evidence="3">Uncharacterized protein</fullName>
    </submittedName>
</protein>
<name>A0A382Q7B3_9ZZZZ</name>
<evidence type="ECO:0000256" key="2">
    <source>
        <dbReference type="ARBA" id="ARBA00023043"/>
    </source>
</evidence>
<dbReference type="SUPFAM" id="SSF48403">
    <property type="entry name" value="Ankyrin repeat"/>
    <property type="match status" value="1"/>
</dbReference>
<proteinExistence type="predicted"/>
<dbReference type="SMART" id="SM00248">
    <property type="entry name" value="ANK"/>
    <property type="match status" value="5"/>
</dbReference>
<dbReference type="PRINTS" id="PR01415">
    <property type="entry name" value="ANKYRIN"/>
</dbReference>
<dbReference type="PANTHER" id="PTHR24173">
    <property type="entry name" value="ANKYRIN REPEAT CONTAINING"/>
    <property type="match status" value="1"/>
</dbReference>
<dbReference type="PROSITE" id="PS50088">
    <property type="entry name" value="ANK_REPEAT"/>
    <property type="match status" value="5"/>
</dbReference>
<keyword evidence="1" id="KW-0677">Repeat</keyword>
<gene>
    <name evidence="3" type="ORF">METZ01_LOCUS334317</name>
</gene>
<dbReference type="Gene3D" id="1.25.40.20">
    <property type="entry name" value="Ankyrin repeat-containing domain"/>
    <property type="match status" value="3"/>
</dbReference>
<dbReference type="InterPro" id="IPR002110">
    <property type="entry name" value="Ankyrin_rpt"/>
</dbReference>